<evidence type="ECO:0000313" key="4">
    <source>
        <dbReference type="Proteomes" id="UP000015347"/>
    </source>
</evidence>
<evidence type="ECO:0008006" key="5">
    <source>
        <dbReference type="Google" id="ProtNLM"/>
    </source>
</evidence>
<evidence type="ECO:0000313" key="3">
    <source>
        <dbReference type="EMBL" id="EPX83418.1"/>
    </source>
</evidence>
<feature type="transmembrane region" description="Helical" evidence="2">
    <location>
        <begin position="194"/>
        <end position="213"/>
    </location>
</feature>
<reference evidence="4" key="1">
    <citation type="journal article" date="2014" name="Stand. Genomic Sci.">
        <title>Genome sequence of the exopolysaccharide-producing Salipiger mucosus type strain (DSM 16094(T)), a moderately halophilic member of the Roseobacter clade.</title>
        <authorList>
            <person name="Riedel T."/>
            <person name="Spring S."/>
            <person name="Fiebig A."/>
            <person name="Petersen J."/>
            <person name="Kyrpides N.C."/>
            <person name="Goker M."/>
            <person name="Klenk H.P."/>
        </authorList>
    </citation>
    <scope>NUCLEOTIDE SEQUENCE [LARGE SCALE GENOMIC DNA]</scope>
    <source>
        <strain evidence="4">DSM 16094</strain>
    </source>
</reference>
<dbReference type="AlphaFoldDB" id="S9QUV9"/>
<keyword evidence="2" id="KW-0472">Membrane</keyword>
<feature type="transmembrane region" description="Helical" evidence="2">
    <location>
        <begin position="112"/>
        <end position="132"/>
    </location>
</feature>
<feature type="transmembrane region" description="Helical" evidence="2">
    <location>
        <begin position="138"/>
        <end position="160"/>
    </location>
</feature>
<dbReference type="OrthoDB" id="5457650at2"/>
<dbReference type="eggNOG" id="COG0697">
    <property type="taxonomic scope" value="Bacteria"/>
</dbReference>
<evidence type="ECO:0000256" key="1">
    <source>
        <dbReference type="SAM" id="MobiDB-lite"/>
    </source>
</evidence>
<organism evidence="3 4">
    <name type="scientific">Salipiger mucosus DSM 16094</name>
    <dbReference type="NCBI Taxonomy" id="1123237"/>
    <lineage>
        <taxon>Bacteria</taxon>
        <taxon>Pseudomonadati</taxon>
        <taxon>Pseudomonadota</taxon>
        <taxon>Alphaproteobacteria</taxon>
        <taxon>Rhodobacterales</taxon>
        <taxon>Roseobacteraceae</taxon>
        <taxon>Salipiger</taxon>
    </lineage>
</organism>
<feature type="transmembrane region" description="Helical" evidence="2">
    <location>
        <begin position="904"/>
        <end position="930"/>
    </location>
</feature>
<gene>
    <name evidence="3" type="ORF">Salmuc_02026</name>
</gene>
<dbReference type="RefSeq" id="WP_021120053.1">
    <property type="nucleotide sequence ID" value="NZ_KE557274.1"/>
</dbReference>
<name>S9QUV9_9RHOB</name>
<dbReference type="EMBL" id="APVH01000015">
    <property type="protein sequence ID" value="EPX83418.1"/>
    <property type="molecule type" value="Genomic_DNA"/>
</dbReference>
<dbReference type="HOGENOM" id="CLU_271680_0_0_5"/>
<feature type="transmembrane region" description="Helical" evidence="2">
    <location>
        <begin position="992"/>
        <end position="1013"/>
    </location>
</feature>
<proteinExistence type="predicted"/>
<feature type="region of interest" description="Disordered" evidence="1">
    <location>
        <begin position="1066"/>
        <end position="1105"/>
    </location>
</feature>
<feature type="compositionally biased region" description="Basic and acidic residues" evidence="1">
    <location>
        <begin position="1084"/>
        <end position="1096"/>
    </location>
</feature>
<feature type="transmembrane region" description="Helical" evidence="2">
    <location>
        <begin position="264"/>
        <end position="287"/>
    </location>
</feature>
<feature type="transmembrane region" description="Helical" evidence="2">
    <location>
        <begin position="836"/>
        <end position="857"/>
    </location>
</feature>
<accession>S9QUV9</accession>
<comment type="caution">
    <text evidence="3">The sequence shown here is derived from an EMBL/GenBank/DDBJ whole genome shotgun (WGS) entry which is preliminary data.</text>
</comment>
<keyword evidence="2" id="KW-0812">Transmembrane</keyword>
<feature type="transmembrane region" description="Helical" evidence="2">
    <location>
        <begin position="869"/>
        <end position="898"/>
    </location>
</feature>
<protein>
    <recommendedName>
        <fullName evidence="5">IncI1 plasmid conjugative transfer integral membrane protein TraY</fullName>
    </recommendedName>
</protein>
<sequence>MAGEHSDTKSYVKTEAQDFVKEGVLGSREWKQSKLWYLTGLGSIYSGAKRGLSGVGSAGTRTVSLLRSAFRAEREAPLNCDSNDPATRFRAAMARYGLDDADVQDIQRSSTMLSYVWMLIVVALTAWGVYYAGNADSAAGGLFGFVAHIFAVPMMIRQLFWNYQIRRRSLDSFGAFLKSGDWLPSAKPSTVQSLLIALFGAAAVTLVPDAALAQDAPLDFLTDGASQPGTLYYELLQVLAPVGPVEPGVMQSPWAGPLSNAMKVFNTTLLAVGGAMLGWHTLSGMIATAHEGKMLGQKWHQVWAPVRVTAGVGLLVPAAGGFAAVQLLVLQVALWGSAFADTVWDAYTDSFRDRAYMTNLLDVGEDYRDEDGNVVPRRNLDASLKGFIDSSAAQQFVFGILERQACLRGVEGALEKTAGSYNNIYGDSLPQDISGLSGSEQENLMSMFRERAPDLAQGITEDGSSGTLPYLHAFTQRPEHAVGISTDNGVLLSENGRPVGGESTQHLIREGGTAAVNWNFGPCGSMTVNPFSIEDLEQILSVDPDSYKTFRQLGPMTQEEEFDDEALADDLARHRVAYDLIMNSAENIGARVDSEVLPLLAPVAEVIYAASSADPGTMPMADARKTLAGKDTQVMASVAAAYQAWKDILADERASVGDNVYDLVDTTDMDPYIDLAQEKGWAASGAFYMVLARTVENDYNLDELSASFEGGFLTWESISAQDSIQEIFYGDPGRLGLIPVFEAYSKTTFQSVADHADSIAEEFAQDEIDEPGFLEDMVEGNPTAKLLVPDETINAIGDALREIGNMLGNFVLNLILSTEPDPYFALTDIVDMGLTIINIAAVILGISLFGSVLASGVKSTIISKLSGGVVGKVAMGIAGIGQMVGTIILILGVVHAYIIPMVPYIMFTMFVLGMVILIAEAMVAAPIWALMHVRMDGTEFVDQMQRPGYMIVFNLFLRPTLAILGLILSFSVFSAGIWFMDETFKIAARSTMSTGVGVIGALLMLAIMTYMHYQMAIRAFGLITEVPDRVTRWFGQGGEQLGEADEAKRTVGLFVGQAEHRFQQFGGVANGGRNPAGGEPKSGGSDEKDGAGKESGGKPLKPGGK</sequence>
<dbReference type="InterPro" id="IPR027628">
    <property type="entry name" value="DotA_TraY"/>
</dbReference>
<feature type="transmembrane region" description="Helical" evidence="2">
    <location>
        <begin position="951"/>
        <end position="980"/>
    </location>
</feature>
<feature type="transmembrane region" description="Helical" evidence="2">
    <location>
        <begin position="308"/>
        <end position="329"/>
    </location>
</feature>
<dbReference type="STRING" id="1123237.Salmuc_02026"/>
<keyword evidence="4" id="KW-1185">Reference proteome</keyword>
<evidence type="ECO:0000256" key="2">
    <source>
        <dbReference type="SAM" id="Phobius"/>
    </source>
</evidence>
<dbReference type="Proteomes" id="UP000015347">
    <property type="component" value="Unassembled WGS sequence"/>
</dbReference>
<keyword evidence="2" id="KW-1133">Transmembrane helix</keyword>
<dbReference type="NCBIfam" id="TIGR04346">
    <property type="entry name" value="DotA_TraY"/>
    <property type="match status" value="1"/>
</dbReference>